<organism evidence="5 6">
    <name type="scientific">Prochlorococcus marinus str. GP2</name>
    <dbReference type="NCBI Taxonomy" id="59925"/>
    <lineage>
        <taxon>Bacteria</taxon>
        <taxon>Bacillati</taxon>
        <taxon>Cyanobacteriota</taxon>
        <taxon>Cyanophyceae</taxon>
        <taxon>Synechococcales</taxon>
        <taxon>Prochlorococcaceae</taxon>
        <taxon>Prochlorococcus</taxon>
    </lineage>
</organism>
<dbReference type="GO" id="GO:0005524">
    <property type="term" value="F:ATP binding"/>
    <property type="evidence" value="ECO:0007669"/>
    <property type="project" value="UniProtKB-KW"/>
</dbReference>
<dbReference type="RefSeq" id="WP_032523964.1">
    <property type="nucleotide sequence ID" value="NZ_CP138934.1"/>
</dbReference>
<reference evidence="6" key="1">
    <citation type="journal article" date="2014" name="Sci. Data">
        <title>Genomes of diverse isolates of the marine cyanobacterium Prochlorococcus.</title>
        <authorList>
            <person name="Biller S."/>
            <person name="Berube P."/>
            <person name="Thompson J."/>
            <person name="Kelly L."/>
            <person name="Roggensack S."/>
            <person name="Awad L."/>
            <person name="Roache-Johnson K."/>
            <person name="Ding H."/>
            <person name="Giovannoni S.J."/>
            <person name="Moore L.R."/>
            <person name="Chisholm S.W."/>
        </authorList>
    </citation>
    <scope>NUCLEOTIDE SEQUENCE [LARGE SCALE GENOMIC DNA]</scope>
    <source>
        <strain evidence="6">GP2</strain>
    </source>
</reference>
<dbReference type="InterPro" id="IPR017871">
    <property type="entry name" value="ABC_transporter-like_CS"/>
</dbReference>
<dbReference type="STRING" id="59925.EU91_0362"/>
<dbReference type="AlphaFoldDB" id="A0A0A1ZJK7"/>
<evidence type="ECO:0000256" key="1">
    <source>
        <dbReference type="ARBA" id="ARBA00022448"/>
    </source>
</evidence>
<name>A0A0A1ZJK7_PROMR</name>
<dbReference type="eggNOG" id="COG4172">
    <property type="taxonomic scope" value="Bacteria"/>
</dbReference>
<evidence type="ECO:0000256" key="2">
    <source>
        <dbReference type="ARBA" id="ARBA00022741"/>
    </source>
</evidence>
<dbReference type="SMART" id="SM00382">
    <property type="entry name" value="AAA"/>
    <property type="match status" value="2"/>
</dbReference>
<keyword evidence="2" id="KW-0547">Nucleotide-binding</keyword>
<comment type="caution">
    <text evidence="5">The sequence shown here is derived from an EMBL/GenBank/DDBJ whole genome shotgun (WGS) entry which is preliminary data.</text>
</comment>
<evidence type="ECO:0000259" key="4">
    <source>
        <dbReference type="PROSITE" id="PS50893"/>
    </source>
</evidence>
<accession>A0A0A1ZJK7</accession>
<dbReference type="OrthoDB" id="9762369at2"/>
<dbReference type="PANTHER" id="PTHR43776:SF8">
    <property type="entry name" value="ABC TRANSPORTER, ATP-BINDING PROTEIN"/>
    <property type="match status" value="1"/>
</dbReference>
<evidence type="ECO:0000313" key="5">
    <source>
        <dbReference type="EMBL" id="KGF88429.1"/>
    </source>
</evidence>
<dbReference type="GO" id="GO:0055085">
    <property type="term" value="P:transmembrane transport"/>
    <property type="evidence" value="ECO:0007669"/>
    <property type="project" value="UniProtKB-ARBA"/>
</dbReference>
<feature type="domain" description="ABC transporter" evidence="4">
    <location>
        <begin position="285"/>
        <end position="525"/>
    </location>
</feature>
<dbReference type="InterPro" id="IPR050319">
    <property type="entry name" value="ABC_transp_ATP-bind"/>
</dbReference>
<keyword evidence="1" id="KW-0813">Transport</keyword>
<dbReference type="SUPFAM" id="SSF52540">
    <property type="entry name" value="P-loop containing nucleoside triphosphate hydrolases"/>
    <property type="match status" value="2"/>
</dbReference>
<keyword evidence="3" id="KW-0067">ATP-binding</keyword>
<proteinExistence type="predicted"/>
<dbReference type="GO" id="GO:0016887">
    <property type="term" value="F:ATP hydrolysis activity"/>
    <property type="evidence" value="ECO:0007669"/>
    <property type="project" value="InterPro"/>
</dbReference>
<dbReference type="Proteomes" id="UP000030598">
    <property type="component" value="Unassembled WGS sequence"/>
</dbReference>
<dbReference type="InterPro" id="IPR027417">
    <property type="entry name" value="P-loop_NTPase"/>
</dbReference>
<sequence>MEKNKEKIIVVKNLTVKYGLKQQPIIKNFNLEIDSGDHLAIIGPSGCGKTTFAKTLVNILPEKATSEGYLSISRVDPRKINNKDAQLYRRKNFGFIYQDSIKKLNPLMRVGDHLYELFKTNDQTKSSTAIKKLVREVFQKVGIEESRLDSFPHQFSGGMRQRVSIAMALALKPKLLIADEPTTSLDTKTSFEIMQEIINLCNQFDTTLILISHDINLAAKWCKKVAIIENGSIVEKGNILDIFQSPKSNIGKKLVNATKIVLEPNTKNNARDQVVLEVNNLRHWYKLNSSIFINKWNKALNEVSFKLYENETLGIVGSSGSGKSTLCRALIGLIKVRGGEIKIYDKNHASKKNKYFKKNNNLQIIFQDPFSSLNPKMTIKNILEDILFIQKISDKRKIEKEIKLMLRNLNLPLNNDFFNSYPSQLSGGQLQRISLARALLLKPKILICDESVNMLDASVKIEILELLRVLQEKMNLTIIFITHDLGIAKRFCDRLLVMNQGKIVDEGESSTIFTKTQNTYTKSLLNSSLNLI</sequence>
<dbReference type="InterPro" id="IPR003593">
    <property type="entry name" value="AAA+_ATPase"/>
</dbReference>
<protein>
    <submittedName>
        <fullName evidence="5">ABC transporter</fullName>
    </submittedName>
</protein>
<feature type="domain" description="ABC transporter" evidence="4">
    <location>
        <begin position="9"/>
        <end position="255"/>
    </location>
</feature>
<dbReference type="InterPro" id="IPR003439">
    <property type="entry name" value="ABC_transporter-like_ATP-bd"/>
</dbReference>
<dbReference type="PANTHER" id="PTHR43776">
    <property type="entry name" value="TRANSPORT ATP-BINDING PROTEIN"/>
    <property type="match status" value="1"/>
</dbReference>
<dbReference type="CDD" id="cd03257">
    <property type="entry name" value="ABC_NikE_OppD_transporters"/>
    <property type="match status" value="2"/>
</dbReference>
<dbReference type="Gene3D" id="3.40.50.300">
    <property type="entry name" value="P-loop containing nucleotide triphosphate hydrolases"/>
    <property type="match status" value="2"/>
</dbReference>
<gene>
    <name evidence="5" type="ORF">EU91_0362</name>
</gene>
<evidence type="ECO:0000313" key="6">
    <source>
        <dbReference type="Proteomes" id="UP000030598"/>
    </source>
</evidence>
<dbReference type="Pfam" id="PF00005">
    <property type="entry name" value="ABC_tran"/>
    <property type="match status" value="2"/>
</dbReference>
<dbReference type="PROSITE" id="PS50893">
    <property type="entry name" value="ABC_TRANSPORTER_2"/>
    <property type="match status" value="2"/>
</dbReference>
<evidence type="ECO:0000256" key="3">
    <source>
        <dbReference type="ARBA" id="ARBA00022840"/>
    </source>
</evidence>
<dbReference type="PROSITE" id="PS00211">
    <property type="entry name" value="ABC_TRANSPORTER_1"/>
    <property type="match status" value="2"/>
</dbReference>
<dbReference type="EMBL" id="JNAH01000003">
    <property type="protein sequence ID" value="KGF88429.1"/>
    <property type="molecule type" value="Genomic_DNA"/>
</dbReference>